<keyword evidence="5" id="KW-1185">Reference proteome</keyword>
<feature type="transmembrane region" description="Helical" evidence="2">
    <location>
        <begin position="52"/>
        <end position="71"/>
    </location>
</feature>
<accession>A0A147KLM9</accession>
<reference evidence="5" key="1">
    <citation type="journal article" date="2017" name="Acta Aliment.">
        <title>Plant polysaccharide degrading enzyme system of Thermpbifida cellulosilytica TB100 revealed by de novo genome project data.</title>
        <authorList>
            <person name="Toth A."/>
            <person name="Baka E."/>
            <person name="Luzics S."/>
            <person name="Bata-Vidacs I."/>
            <person name="Nagy I."/>
            <person name="Balint B."/>
            <person name="Herceg R."/>
            <person name="Olasz F."/>
            <person name="Wilk T."/>
            <person name="Nagy T."/>
            <person name="Kriszt B."/>
            <person name="Nagy I."/>
            <person name="Kukolya J."/>
        </authorList>
    </citation>
    <scope>NUCLEOTIDE SEQUENCE [LARGE SCALE GENOMIC DNA]</scope>
    <source>
        <strain evidence="5">TB100</strain>
    </source>
</reference>
<keyword evidence="2" id="KW-0812">Transmembrane</keyword>
<feature type="transmembrane region" description="Helical" evidence="2">
    <location>
        <begin position="78"/>
        <end position="96"/>
    </location>
</feature>
<evidence type="ECO:0000256" key="1">
    <source>
        <dbReference type="SAM" id="MobiDB-lite"/>
    </source>
</evidence>
<evidence type="ECO:0000313" key="4">
    <source>
        <dbReference type="EMBL" id="KUP98148.1"/>
    </source>
</evidence>
<feature type="region of interest" description="Disordered" evidence="1">
    <location>
        <begin position="129"/>
        <end position="181"/>
    </location>
</feature>
<name>A0A147KLM9_THECS</name>
<sequence length="181" mass="19621">MNRTRSRGWMLFAATLLFLTGAINVLHGITALFAPDYLFVSGGQTFFFSLTPWGVLLGVWGLLLLVAGFALATRQSWARTLAVVLLAINVVAQLAFFAANPLWTLTVVAIDLLAIYGLTAGWSSATAVEEERGSEHEAESSYRSGYEAGARETRESLENRESHGASAGRHVPQPSRGEHAR</sequence>
<feature type="transmembrane region" description="Helical" evidence="2">
    <location>
        <begin position="102"/>
        <end position="122"/>
    </location>
</feature>
<dbReference type="Proteomes" id="UP000074382">
    <property type="component" value="Unassembled WGS sequence"/>
</dbReference>
<evidence type="ECO:0000313" key="5">
    <source>
        <dbReference type="Proteomes" id="UP000074382"/>
    </source>
</evidence>
<dbReference type="AlphaFoldDB" id="A0A147KLM9"/>
<dbReference type="OrthoDB" id="4482242at2"/>
<dbReference type="Pfam" id="PF23636">
    <property type="entry name" value="DUF7144"/>
    <property type="match status" value="1"/>
</dbReference>
<comment type="caution">
    <text evidence="4">The sequence shown here is derived from an EMBL/GenBank/DDBJ whole genome shotgun (WGS) entry which is preliminary data.</text>
</comment>
<protein>
    <recommendedName>
        <fullName evidence="3">DUF7144 domain-containing protein</fullName>
    </recommendedName>
</protein>
<evidence type="ECO:0000256" key="2">
    <source>
        <dbReference type="SAM" id="Phobius"/>
    </source>
</evidence>
<dbReference type="EMBL" id="LGEM01000015">
    <property type="protein sequence ID" value="KUP98148.1"/>
    <property type="molecule type" value="Genomic_DNA"/>
</dbReference>
<dbReference type="RefSeq" id="WP_068756101.1">
    <property type="nucleotide sequence ID" value="NZ_KQ950182.1"/>
</dbReference>
<evidence type="ECO:0000259" key="3">
    <source>
        <dbReference type="Pfam" id="PF23636"/>
    </source>
</evidence>
<feature type="compositionally biased region" description="Basic and acidic residues" evidence="1">
    <location>
        <begin position="149"/>
        <end position="163"/>
    </location>
</feature>
<feature type="compositionally biased region" description="Basic and acidic residues" evidence="1">
    <location>
        <begin position="129"/>
        <end position="140"/>
    </location>
</feature>
<keyword evidence="2" id="KW-0472">Membrane</keyword>
<dbReference type="STRING" id="665004.AC529_03140"/>
<gene>
    <name evidence="4" type="ORF">AC529_03140</name>
</gene>
<feature type="domain" description="DUF7144" evidence="3">
    <location>
        <begin position="9"/>
        <end position="122"/>
    </location>
</feature>
<keyword evidence="2" id="KW-1133">Transmembrane helix</keyword>
<proteinExistence type="predicted"/>
<dbReference type="InterPro" id="IPR055568">
    <property type="entry name" value="DUF7144"/>
</dbReference>
<dbReference type="PATRIC" id="fig|665004.4.peg.2284"/>
<organism evidence="4 5">
    <name type="scientific">Thermobifida cellulosilytica TB100</name>
    <dbReference type="NCBI Taxonomy" id="665004"/>
    <lineage>
        <taxon>Bacteria</taxon>
        <taxon>Bacillati</taxon>
        <taxon>Actinomycetota</taxon>
        <taxon>Actinomycetes</taxon>
        <taxon>Streptosporangiales</taxon>
        <taxon>Nocardiopsidaceae</taxon>
        <taxon>Thermobifida</taxon>
    </lineage>
</organism>